<evidence type="ECO:0000313" key="2">
    <source>
        <dbReference type="EMBL" id="RAK40005.1"/>
    </source>
</evidence>
<gene>
    <name evidence="2" type="ORF">B0I29_10330</name>
</gene>
<keyword evidence="3" id="KW-1185">Reference proteome</keyword>
<dbReference type="AlphaFoldDB" id="A0A327ZFD3"/>
<evidence type="ECO:0000256" key="1">
    <source>
        <dbReference type="SAM" id="MobiDB-lite"/>
    </source>
</evidence>
<dbReference type="EMBL" id="QLMJ01000003">
    <property type="protein sequence ID" value="RAK40005.1"/>
    <property type="molecule type" value="Genomic_DNA"/>
</dbReference>
<feature type="region of interest" description="Disordered" evidence="1">
    <location>
        <begin position="40"/>
        <end position="62"/>
    </location>
</feature>
<dbReference type="Proteomes" id="UP000249341">
    <property type="component" value="Unassembled WGS sequence"/>
</dbReference>
<name>A0A327ZFD3_9ACTN</name>
<evidence type="ECO:0000313" key="3">
    <source>
        <dbReference type="Proteomes" id="UP000249341"/>
    </source>
</evidence>
<feature type="compositionally biased region" description="Polar residues" evidence="1">
    <location>
        <begin position="40"/>
        <end position="49"/>
    </location>
</feature>
<protein>
    <submittedName>
        <fullName evidence="2">Uncharacterized protein</fullName>
    </submittedName>
</protein>
<sequence>MPDSESFAMSTIGVQRGVWADLPPDVAGLIAPPVIVTTAPLASTSTRSPRQMPVGGLGRHSG</sequence>
<reference evidence="2 3" key="1">
    <citation type="submission" date="2018-06" db="EMBL/GenBank/DDBJ databases">
        <title>Genomic Encyclopedia of Type Strains, Phase III (KMG-III): the genomes of soil and plant-associated and newly described type strains.</title>
        <authorList>
            <person name="Whitman W."/>
        </authorList>
    </citation>
    <scope>NUCLEOTIDE SEQUENCE [LARGE SCALE GENOMIC DNA]</scope>
    <source>
        <strain evidence="2 3">CGMCC 4.7090</strain>
    </source>
</reference>
<comment type="caution">
    <text evidence="2">The sequence shown here is derived from an EMBL/GenBank/DDBJ whole genome shotgun (WGS) entry which is preliminary data.</text>
</comment>
<accession>A0A327ZFD3</accession>
<organism evidence="2 3">
    <name type="scientific">Actinoplanes lutulentus</name>
    <dbReference type="NCBI Taxonomy" id="1287878"/>
    <lineage>
        <taxon>Bacteria</taxon>
        <taxon>Bacillati</taxon>
        <taxon>Actinomycetota</taxon>
        <taxon>Actinomycetes</taxon>
        <taxon>Micromonosporales</taxon>
        <taxon>Micromonosporaceae</taxon>
        <taxon>Actinoplanes</taxon>
    </lineage>
</organism>
<proteinExistence type="predicted"/>